<feature type="transmembrane region" description="Helical" evidence="8">
    <location>
        <begin position="203"/>
        <end position="223"/>
    </location>
</feature>
<keyword evidence="4" id="KW-0029">Amino-acid transport</keyword>
<dbReference type="AlphaFoldDB" id="U1GLV6"/>
<feature type="transmembrane region" description="Helical" evidence="8">
    <location>
        <begin position="89"/>
        <end position="110"/>
    </location>
</feature>
<dbReference type="GO" id="GO:0016020">
    <property type="term" value="C:membrane"/>
    <property type="evidence" value="ECO:0007669"/>
    <property type="project" value="UniProtKB-SubCell"/>
</dbReference>
<feature type="transmembrane region" description="Helical" evidence="8">
    <location>
        <begin position="146"/>
        <end position="165"/>
    </location>
</feature>
<feature type="domain" description="Amino acid permease/ SLC12A" evidence="9">
    <location>
        <begin position="61"/>
        <end position="525"/>
    </location>
</feature>
<dbReference type="PROSITE" id="PS00218">
    <property type="entry name" value="AMINO_ACID_PERMEASE_1"/>
    <property type="match status" value="1"/>
</dbReference>
<feature type="transmembrane region" description="Helical" evidence="8">
    <location>
        <begin position="396"/>
        <end position="416"/>
    </location>
</feature>
<keyword evidence="5 8" id="KW-1133">Transmembrane helix</keyword>
<feature type="transmembrane region" description="Helical" evidence="8">
    <location>
        <begin position="172"/>
        <end position="191"/>
    </location>
</feature>
<dbReference type="Proteomes" id="UP000019373">
    <property type="component" value="Unassembled WGS sequence"/>
</dbReference>
<keyword evidence="2" id="KW-0813">Transport</keyword>
<sequence length="575" mass="63554">MGVFNRKSTSPPGYPNRDSSPLKTEYNAQAYSPESGYPPQEIHGIEFSEETRLTRGLKARHITMIAIGGAIGTGLIIGTGVALSRAGPASILISYTLVGFLVWIVMSALGEMAAWLPLSSGFTGYAARFCDPALGFALGWTYWFKYIIVTPNQLTAGALVLQFWVPRSRVNPGVFIAVFWIAIVCINYFGVKFFGEFEFWLSTIKVGIIVGVILLSLILALGGGPDGDRKGFRYWNDPGAFRPYLSTGDWGNFLGLWNTMVTAVFAYLGTELVGVTVGEAQNPRKTIPRAIKLTFYRILFFYVLSVFLLGMIVPYNSDRLAFAVERGGTTAAASPFVVAIQIAGIPHLPGILNGCICIFVFSAANSDLYIASRTLYGLASEGYAPRIFKRTDRRGVPIYALGLSSIIAFIAFLNVADDSRRVFIYFVNLVTIFGLLTWISILVAHIWFVRARQAQGIPESALAFKAPLGVWGSYGALAFCILIALTKNFSAFVGRFQTADFITGYLGIPLYLIMLFGYKFWYKTKTVSPATADFYTGKDLIDREEEEFLAHKAERERLGGRNGSWFYRTFVAWLF</sequence>
<evidence type="ECO:0000256" key="3">
    <source>
        <dbReference type="ARBA" id="ARBA00022692"/>
    </source>
</evidence>
<keyword evidence="3 8" id="KW-0812">Transmembrane</keyword>
<evidence type="ECO:0000256" key="4">
    <source>
        <dbReference type="ARBA" id="ARBA00022970"/>
    </source>
</evidence>
<reference evidence="11" key="1">
    <citation type="journal article" date="2014" name="BMC Genomics">
        <title>Genome characteristics reveal the impact of lichenization on lichen-forming fungus Endocarpon pusillum Hedwig (Verrucariales, Ascomycota).</title>
        <authorList>
            <person name="Wang Y.-Y."/>
            <person name="Liu B."/>
            <person name="Zhang X.-Y."/>
            <person name="Zhou Q.-M."/>
            <person name="Zhang T."/>
            <person name="Li H."/>
            <person name="Yu Y.-F."/>
            <person name="Zhang X.-L."/>
            <person name="Hao X.-Y."/>
            <person name="Wang M."/>
            <person name="Wang L."/>
            <person name="Wei J.-C."/>
        </authorList>
    </citation>
    <scope>NUCLEOTIDE SEQUENCE [LARGE SCALE GENOMIC DNA]</scope>
    <source>
        <strain evidence="11">Z07020 / HMAS-L-300199</strain>
    </source>
</reference>
<dbReference type="OMA" id="FWSVMVN"/>
<feature type="transmembrane region" description="Helical" evidence="8">
    <location>
        <begin position="422"/>
        <end position="448"/>
    </location>
</feature>
<accession>U1GLV6</accession>
<dbReference type="FunFam" id="1.20.1740.10:FF:000006">
    <property type="entry name" value="General amino acid permease"/>
    <property type="match status" value="1"/>
</dbReference>
<keyword evidence="11" id="KW-1185">Reference proteome</keyword>
<protein>
    <recommendedName>
        <fullName evidence="9">Amino acid permease/ SLC12A domain-containing protein</fullName>
    </recommendedName>
</protein>
<evidence type="ECO:0000256" key="6">
    <source>
        <dbReference type="ARBA" id="ARBA00023136"/>
    </source>
</evidence>
<evidence type="ECO:0000313" key="10">
    <source>
        <dbReference type="EMBL" id="ERF73203.1"/>
    </source>
</evidence>
<evidence type="ECO:0000256" key="8">
    <source>
        <dbReference type="SAM" id="Phobius"/>
    </source>
</evidence>
<gene>
    <name evidence="10" type="ORF">EPUS_03044</name>
</gene>
<evidence type="ECO:0000256" key="2">
    <source>
        <dbReference type="ARBA" id="ARBA00022448"/>
    </source>
</evidence>
<feature type="transmembrane region" description="Helical" evidence="8">
    <location>
        <begin position="294"/>
        <end position="316"/>
    </location>
</feature>
<evidence type="ECO:0000256" key="7">
    <source>
        <dbReference type="SAM" id="MobiDB-lite"/>
    </source>
</evidence>
<dbReference type="Gene3D" id="1.20.1740.10">
    <property type="entry name" value="Amino acid/polyamine transporter I"/>
    <property type="match status" value="1"/>
</dbReference>
<dbReference type="eggNOG" id="KOG1286">
    <property type="taxonomic scope" value="Eukaryota"/>
</dbReference>
<dbReference type="InterPro" id="IPR004840">
    <property type="entry name" value="Amino_acid_permease_CS"/>
</dbReference>
<proteinExistence type="predicted"/>
<evidence type="ECO:0000256" key="1">
    <source>
        <dbReference type="ARBA" id="ARBA00004141"/>
    </source>
</evidence>
<dbReference type="HOGENOM" id="CLU_007946_12_1_1"/>
<dbReference type="InterPro" id="IPR050524">
    <property type="entry name" value="APC_YAT"/>
</dbReference>
<dbReference type="Pfam" id="PF00324">
    <property type="entry name" value="AA_permease"/>
    <property type="match status" value="1"/>
</dbReference>
<dbReference type="GO" id="GO:0015171">
    <property type="term" value="F:amino acid transmembrane transporter activity"/>
    <property type="evidence" value="ECO:0007669"/>
    <property type="project" value="TreeGrafter"/>
</dbReference>
<feature type="transmembrane region" description="Helical" evidence="8">
    <location>
        <begin position="501"/>
        <end position="521"/>
    </location>
</feature>
<comment type="subcellular location">
    <subcellularLocation>
        <location evidence="1">Membrane</location>
        <topology evidence="1">Multi-pass membrane protein</topology>
    </subcellularLocation>
</comment>
<organism evidence="10 11">
    <name type="scientific">Endocarpon pusillum (strain Z07020 / HMAS-L-300199)</name>
    <name type="common">Lichen-forming fungus</name>
    <dbReference type="NCBI Taxonomy" id="1263415"/>
    <lineage>
        <taxon>Eukaryota</taxon>
        <taxon>Fungi</taxon>
        <taxon>Dikarya</taxon>
        <taxon>Ascomycota</taxon>
        <taxon>Pezizomycotina</taxon>
        <taxon>Eurotiomycetes</taxon>
        <taxon>Chaetothyriomycetidae</taxon>
        <taxon>Verrucariales</taxon>
        <taxon>Verrucariaceae</taxon>
        <taxon>Endocarpon</taxon>
    </lineage>
</organism>
<feature type="transmembrane region" description="Helical" evidence="8">
    <location>
        <begin position="336"/>
        <end position="364"/>
    </location>
</feature>
<evidence type="ECO:0000313" key="11">
    <source>
        <dbReference type="Proteomes" id="UP000019373"/>
    </source>
</evidence>
<keyword evidence="6 8" id="KW-0472">Membrane</keyword>
<feature type="transmembrane region" description="Helical" evidence="8">
    <location>
        <begin position="62"/>
        <end position="83"/>
    </location>
</feature>
<dbReference type="RefSeq" id="XP_007801177.1">
    <property type="nucleotide sequence ID" value="XM_007802986.1"/>
</dbReference>
<feature type="region of interest" description="Disordered" evidence="7">
    <location>
        <begin position="1"/>
        <end position="23"/>
    </location>
</feature>
<dbReference type="GeneID" id="19238092"/>
<evidence type="ECO:0000259" key="9">
    <source>
        <dbReference type="Pfam" id="PF00324"/>
    </source>
</evidence>
<name>U1GLV6_ENDPU</name>
<dbReference type="EMBL" id="KE720972">
    <property type="protein sequence ID" value="ERF73203.1"/>
    <property type="molecule type" value="Genomic_DNA"/>
</dbReference>
<feature type="transmembrane region" description="Helical" evidence="8">
    <location>
        <begin position="468"/>
        <end position="489"/>
    </location>
</feature>
<evidence type="ECO:0000256" key="5">
    <source>
        <dbReference type="ARBA" id="ARBA00022989"/>
    </source>
</evidence>
<dbReference type="PANTHER" id="PTHR43341">
    <property type="entry name" value="AMINO ACID PERMEASE"/>
    <property type="match status" value="1"/>
</dbReference>
<dbReference type="PANTHER" id="PTHR43341:SF9">
    <property type="entry name" value="DICARBOXYLIC AMINO ACID PERMEASE"/>
    <property type="match status" value="1"/>
</dbReference>
<dbReference type="PIRSF" id="PIRSF006060">
    <property type="entry name" value="AA_transporter"/>
    <property type="match status" value="1"/>
</dbReference>
<dbReference type="InterPro" id="IPR004841">
    <property type="entry name" value="AA-permease/SLC12A_dom"/>
</dbReference>
<dbReference type="OrthoDB" id="3900342at2759"/>